<keyword evidence="13" id="KW-1185">Reference proteome</keyword>
<accession>A0A8H7RQP0</accession>
<dbReference type="GO" id="GO:0031380">
    <property type="term" value="C:nuclear RNA-directed RNA polymerase complex"/>
    <property type="evidence" value="ECO:0007669"/>
    <property type="project" value="TreeGrafter"/>
</dbReference>
<name>A0A8H7RQP0_9FUNG</name>
<sequence length="1207" mass="140854">MSLSSISNFEEDAYCYLLSNLSPQTDRDTLWRVLGTFGTIIQLEIKIGTLSKAAIIYNSQPSDLLFTQKIYINDRLIPVAPLPISEYIADFSRVIPVHKLSLGGLETPRLFIEEWSTDQYVTFDLNLNDQYIDIFFQHVDGYYRLRIIYDENLRNNVILQRFENKLSLTLSGKYPAYFWKSKIPMEMLGDTYHLADWERVTEIPLDEFSRDMIRHKATTGITPSKDPILPGGQYPNHNMKLNMWTVYRLEFNIPLNKYKLNLAIGEHQQPITQEIHVRSSTKTTDFERQISDMSFEVQYMMEHAFRLKILREYNVDIDFFEKMRELPPQVTCVFLTLLSAPQQRIYNPDTVINYIYRLSKEQIGFQLPIPDDHTMMRRVLVTPTSVYPLQPTVEPMNNLQYHFKEYADRFLFVQFTDEDLNPVSPLEDDEEDQSQNARLFDRIYTIMRRGLRIAGRTYEFLGSSIQDLRSHGCWFFASTSELSRTHIMTWLGDFSEIKNISTFINCSGQSLTPRLMHLSINPEDVEEIDDHVYNGHVFTNDCGKMAPQIAREIAKQLDIGYTPSVIRFNLNGARGILMLSNFLTKRKVQLRSSQIRFESTKMSLEVIKYSKPNKLYLNERSITLLTSLGVKNYVFQELLEENLNYCEKYPNVDIMNIHYSNGRMDHFRKILDCKFQDKHDPFITNLVASYQNHVLEYLQQGKLYINQGVKVFAVMDETGTLQPGEVFLQITDSSGLASNRKVIEGACVIHRESSCFPGDVRIMAAINYPKLRHYTNVLIFSAIDRRDLPSICSNDDPDEDNFHVIWDTRLMPDKFNLAARNYQTAMTPLPSKKISFKEAAKFFTTYISKDKTAALNNAFIAIADRQKEGVFNGDCIYLSQQISRALDFAKTGIFATMNSELVHYPYPDFMKQRPLKTFTSTKPLGVLYRSTKSMHQRHLSNTDCFYDPRMHVEDMYKYIIEARKTKAKYDHSLRILLGQYSVKTEIEFISGHIIDWPKYLNEQYRPLFLEQIKVAYIRFRKYWKKVFNYQWTSNINATENQSNNKDQSAQIEAKAAAWYYVTYHPSEFKSDVIYNNTLQRYMSFPWVAENYLIYIAHKNDSRPNLAEFSQAISPEKIENHAKLHISPNTKIMFAESDDEDEYEDESDESSSEYEDKDANNGEQTLSEHQPTNTYDLDLPRHPQEIDHDEDIDDVPVVNVKFADLLKL</sequence>
<reference evidence="12" key="1">
    <citation type="submission" date="2020-12" db="EMBL/GenBank/DDBJ databases">
        <title>Metabolic potential, ecology and presence of endohyphal bacteria is reflected in genomic diversity of Mucoromycotina.</title>
        <authorList>
            <person name="Muszewska A."/>
            <person name="Okrasinska A."/>
            <person name="Steczkiewicz K."/>
            <person name="Drgas O."/>
            <person name="Orlowska M."/>
            <person name="Perlinska-Lenart U."/>
            <person name="Aleksandrzak-Piekarczyk T."/>
            <person name="Szatraj K."/>
            <person name="Zielenkiewicz U."/>
            <person name="Pilsyk S."/>
            <person name="Malc E."/>
            <person name="Mieczkowski P."/>
            <person name="Kruszewska J.S."/>
            <person name="Biernat P."/>
            <person name="Pawlowska J."/>
        </authorList>
    </citation>
    <scope>NUCLEOTIDE SEQUENCE</scope>
    <source>
        <strain evidence="12">CBS 226.32</strain>
    </source>
</reference>
<dbReference type="PANTHER" id="PTHR23079:SF55">
    <property type="entry name" value="RNA-DIRECTED RNA POLYMERASE"/>
    <property type="match status" value="1"/>
</dbReference>
<evidence type="ECO:0000256" key="1">
    <source>
        <dbReference type="ARBA" id="ARBA00005762"/>
    </source>
</evidence>
<dbReference type="Proteomes" id="UP000650833">
    <property type="component" value="Unassembled WGS sequence"/>
</dbReference>
<feature type="region of interest" description="Disordered" evidence="9">
    <location>
        <begin position="1137"/>
        <end position="1193"/>
    </location>
</feature>
<dbReference type="AlphaFoldDB" id="A0A8H7RQP0"/>
<comment type="caution">
    <text evidence="12">The sequence shown here is derived from an EMBL/GenBank/DDBJ whole genome shotgun (WGS) entry which is preliminary data.</text>
</comment>
<evidence type="ECO:0000256" key="6">
    <source>
        <dbReference type="ARBA" id="ARBA00023158"/>
    </source>
</evidence>
<gene>
    <name evidence="12" type="ORF">INT46_007868</name>
</gene>
<evidence type="ECO:0000256" key="9">
    <source>
        <dbReference type="SAM" id="MobiDB-lite"/>
    </source>
</evidence>
<keyword evidence="5 8" id="KW-0694">RNA-binding</keyword>
<feature type="domain" description="RDRP C-terminal head" evidence="11">
    <location>
        <begin position="946"/>
        <end position="1103"/>
    </location>
</feature>
<organism evidence="12 13">
    <name type="scientific">Mucor plumbeus</name>
    <dbReference type="NCBI Taxonomy" id="97098"/>
    <lineage>
        <taxon>Eukaryota</taxon>
        <taxon>Fungi</taxon>
        <taxon>Fungi incertae sedis</taxon>
        <taxon>Mucoromycota</taxon>
        <taxon>Mucoromycotina</taxon>
        <taxon>Mucoromycetes</taxon>
        <taxon>Mucorales</taxon>
        <taxon>Mucorineae</taxon>
        <taxon>Mucoraceae</taxon>
        <taxon>Mucor</taxon>
    </lineage>
</organism>
<evidence type="ECO:0000256" key="5">
    <source>
        <dbReference type="ARBA" id="ARBA00022884"/>
    </source>
</evidence>
<dbReference type="InterPro" id="IPR057596">
    <property type="entry name" value="RDRP_core"/>
</dbReference>
<proteinExistence type="inferred from homology"/>
<dbReference type="Pfam" id="PF05183">
    <property type="entry name" value="RdRP"/>
    <property type="match status" value="1"/>
</dbReference>
<dbReference type="InterPro" id="IPR058752">
    <property type="entry name" value="RDRP_C_head"/>
</dbReference>
<dbReference type="Pfam" id="PF26253">
    <property type="entry name" value="RdRP_head"/>
    <property type="match status" value="1"/>
</dbReference>
<comment type="similarity">
    <text evidence="1 8">Belongs to the RdRP family.</text>
</comment>
<comment type="catalytic activity">
    <reaction evidence="7 8">
        <text>RNA(n) + a ribonucleoside 5'-triphosphate = RNA(n+1) + diphosphate</text>
        <dbReference type="Rhea" id="RHEA:21248"/>
        <dbReference type="Rhea" id="RHEA-COMP:14527"/>
        <dbReference type="Rhea" id="RHEA-COMP:17342"/>
        <dbReference type="ChEBI" id="CHEBI:33019"/>
        <dbReference type="ChEBI" id="CHEBI:61557"/>
        <dbReference type="ChEBI" id="CHEBI:140395"/>
        <dbReference type="EC" id="2.7.7.48"/>
    </reaction>
</comment>
<dbReference type="GO" id="GO:0003723">
    <property type="term" value="F:RNA binding"/>
    <property type="evidence" value="ECO:0007669"/>
    <property type="project" value="UniProtKB-KW"/>
</dbReference>
<evidence type="ECO:0000256" key="7">
    <source>
        <dbReference type="ARBA" id="ARBA00048744"/>
    </source>
</evidence>
<dbReference type="InterPro" id="IPR007855">
    <property type="entry name" value="RDRP"/>
</dbReference>
<protein>
    <recommendedName>
        <fullName evidence="8">RNA-dependent RNA polymerase</fullName>
        <ecNumber evidence="8">2.7.7.48</ecNumber>
    </recommendedName>
</protein>
<keyword evidence="6" id="KW-0943">RNA-mediated gene silencing</keyword>
<evidence type="ECO:0000256" key="3">
    <source>
        <dbReference type="ARBA" id="ARBA00022679"/>
    </source>
</evidence>
<evidence type="ECO:0000256" key="2">
    <source>
        <dbReference type="ARBA" id="ARBA00022484"/>
    </source>
</evidence>
<evidence type="ECO:0000313" key="13">
    <source>
        <dbReference type="Proteomes" id="UP000650833"/>
    </source>
</evidence>
<evidence type="ECO:0000259" key="10">
    <source>
        <dbReference type="Pfam" id="PF05183"/>
    </source>
</evidence>
<dbReference type="GO" id="GO:0030422">
    <property type="term" value="P:siRNA processing"/>
    <property type="evidence" value="ECO:0007669"/>
    <property type="project" value="TreeGrafter"/>
</dbReference>
<keyword evidence="4 8" id="KW-0548">Nucleotidyltransferase</keyword>
<feature type="domain" description="RDRP core" evidence="10">
    <location>
        <begin position="381"/>
        <end position="930"/>
    </location>
</feature>
<evidence type="ECO:0000313" key="12">
    <source>
        <dbReference type="EMBL" id="KAG2214908.1"/>
    </source>
</evidence>
<dbReference type="EMBL" id="JAEPRC010000018">
    <property type="protein sequence ID" value="KAG2214908.1"/>
    <property type="molecule type" value="Genomic_DNA"/>
</dbReference>
<feature type="compositionally biased region" description="Acidic residues" evidence="9">
    <location>
        <begin position="1137"/>
        <end position="1155"/>
    </location>
</feature>
<evidence type="ECO:0000259" key="11">
    <source>
        <dbReference type="Pfam" id="PF26253"/>
    </source>
</evidence>
<dbReference type="GO" id="GO:0003968">
    <property type="term" value="F:RNA-directed RNA polymerase activity"/>
    <property type="evidence" value="ECO:0007669"/>
    <property type="project" value="UniProtKB-KW"/>
</dbReference>
<dbReference type="PANTHER" id="PTHR23079">
    <property type="entry name" value="RNA-DEPENDENT RNA POLYMERASE"/>
    <property type="match status" value="1"/>
</dbReference>
<evidence type="ECO:0000256" key="4">
    <source>
        <dbReference type="ARBA" id="ARBA00022695"/>
    </source>
</evidence>
<dbReference type="EC" id="2.7.7.48" evidence="8"/>
<dbReference type="OrthoDB" id="6513042at2759"/>
<keyword evidence="2 8" id="KW-0696">RNA-directed RNA polymerase</keyword>
<feature type="compositionally biased region" description="Polar residues" evidence="9">
    <location>
        <begin position="1160"/>
        <end position="1174"/>
    </location>
</feature>
<evidence type="ECO:0000256" key="8">
    <source>
        <dbReference type="RuleBase" id="RU363098"/>
    </source>
</evidence>
<keyword evidence="3 8" id="KW-0808">Transferase</keyword>